<dbReference type="InterPro" id="IPR005135">
    <property type="entry name" value="Endo/exonuclease/phosphatase"/>
</dbReference>
<protein>
    <submittedName>
        <fullName evidence="2">Endonuclease/exonuclease/phosphatase family metal-dependent hydrolase</fullName>
    </submittedName>
</protein>
<dbReference type="Pfam" id="PF03372">
    <property type="entry name" value="Exo_endo_phos"/>
    <property type="match status" value="1"/>
</dbReference>
<keyword evidence="2" id="KW-0255">Endonuclease</keyword>
<gene>
    <name evidence="2" type="ORF">FB389_1079</name>
</gene>
<evidence type="ECO:0000259" key="1">
    <source>
        <dbReference type="Pfam" id="PF03372"/>
    </source>
</evidence>
<accession>A0A542SPB7</accession>
<keyword evidence="2" id="KW-0540">Nuclease</keyword>
<proteinExistence type="predicted"/>
<organism evidence="2 3">
    <name type="scientific">Rarobacter incanus</name>
    <dbReference type="NCBI Taxonomy" id="153494"/>
    <lineage>
        <taxon>Bacteria</taxon>
        <taxon>Bacillati</taxon>
        <taxon>Actinomycetota</taxon>
        <taxon>Actinomycetes</taxon>
        <taxon>Micrococcales</taxon>
        <taxon>Rarobacteraceae</taxon>
        <taxon>Rarobacter</taxon>
    </lineage>
</organism>
<keyword evidence="2" id="KW-0378">Hydrolase</keyword>
<evidence type="ECO:0000313" key="3">
    <source>
        <dbReference type="Proteomes" id="UP000316181"/>
    </source>
</evidence>
<comment type="caution">
    <text evidence="2">The sequence shown here is derived from an EMBL/GenBank/DDBJ whole genome shotgun (WGS) entry which is preliminary data.</text>
</comment>
<dbReference type="SUPFAM" id="SSF56219">
    <property type="entry name" value="DNase I-like"/>
    <property type="match status" value="1"/>
</dbReference>
<evidence type="ECO:0000313" key="2">
    <source>
        <dbReference type="EMBL" id="TQK76408.1"/>
    </source>
</evidence>
<keyword evidence="2" id="KW-0269">Exonuclease</keyword>
<sequence>MKYPDPLRLLTYNVKHLSMDPAGVAQVVRACDPDVLALQEPPRWLYRGRLRALARATGMRVVVRGRGARTAAILVRDGIDCGRGSALRFRVWGARQRPAIPILRGAAMVWVRGVRVVVVHLSLDPVERARHVRTLLKNTANERPVTVITGDFNEGPGSATWSAFTGAGLIDAGAVCAADAGGAAAPTFPAAAPHSRIDGVFAGPEIEVVQCRTVNAPPAPTASDHLPILSVLRARS</sequence>
<dbReference type="GO" id="GO:0004527">
    <property type="term" value="F:exonuclease activity"/>
    <property type="evidence" value="ECO:0007669"/>
    <property type="project" value="UniProtKB-KW"/>
</dbReference>
<dbReference type="GO" id="GO:0004519">
    <property type="term" value="F:endonuclease activity"/>
    <property type="evidence" value="ECO:0007669"/>
    <property type="project" value="UniProtKB-KW"/>
</dbReference>
<dbReference type="InterPro" id="IPR036691">
    <property type="entry name" value="Endo/exonu/phosph_ase_sf"/>
</dbReference>
<dbReference type="Gene3D" id="3.60.10.10">
    <property type="entry name" value="Endonuclease/exonuclease/phosphatase"/>
    <property type="match status" value="1"/>
</dbReference>
<dbReference type="AlphaFoldDB" id="A0A542SPB7"/>
<keyword evidence="3" id="KW-1185">Reference proteome</keyword>
<name>A0A542SPB7_9MICO</name>
<dbReference type="RefSeq" id="WP_142111691.1">
    <property type="nucleotide sequence ID" value="NZ_BAAATB010000002.1"/>
</dbReference>
<dbReference type="EMBL" id="VFNV01000001">
    <property type="protein sequence ID" value="TQK76408.1"/>
    <property type="molecule type" value="Genomic_DNA"/>
</dbReference>
<dbReference type="Proteomes" id="UP000316181">
    <property type="component" value="Unassembled WGS sequence"/>
</dbReference>
<feature type="domain" description="Endonuclease/exonuclease/phosphatase" evidence="1">
    <location>
        <begin position="10"/>
        <end position="225"/>
    </location>
</feature>
<reference evidence="2 3" key="1">
    <citation type="submission" date="2019-06" db="EMBL/GenBank/DDBJ databases">
        <title>Sequencing the genomes of 1000 actinobacteria strains.</title>
        <authorList>
            <person name="Klenk H.-P."/>
        </authorList>
    </citation>
    <scope>NUCLEOTIDE SEQUENCE [LARGE SCALE GENOMIC DNA]</scope>
    <source>
        <strain evidence="2 3">DSM 10596</strain>
    </source>
</reference>
<dbReference type="OrthoDB" id="3820230at2"/>